<feature type="compositionally biased region" description="Acidic residues" evidence="4">
    <location>
        <begin position="164"/>
        <end position="178"/>
    </location>
</feature>
<protein>
    <submittedName>
        <fullName evidence="5">DEKNAAC104475</fullName>
    </submittedName>
</protein>
<dbReference type="CDD" id="cd12148">
    <property type="entry name" value="fungal_TF_MHR"/>
    <property type="match status" value="1"/>
</dbReference>
<dbReference type="Proteomes" id="UP000290900">
    <property type="component" value="Unassembled WGS sequence"/>
</dbReference>
<comment type="subcellular location">
    <subcellularLocation>
        <location evidence="1">Nucleus</location>
    </subcellularLocation>
</comment>
<proteinExistence type="predicted"/>
<dbReference type="GO" id="GO:0005634">
    <property type="term" value="C:nucleus"/>
    <property type="evidence" value="ECO:0007669"/>
    <property type="project" value="UniProtKB-SubCell"/>
</dbReference>
<evidence type="ECO:0000256" key="3">
    <source>
        <dbReference type="SAM" id="Coils"/>
    </source>
</evidence>
<dbReference type="STRING" id="13370.A0A448YQX4"/>
<feature type="region of interest" description="Disordered" evidence="4">
    <location>
        <begin position="49"/>
        <end position="73"/>
    </location>
</feature>
<organism evidence="5 6">
    <name type="scientific">Brettanomyces naardenensis</name>
    <name type="common">Yeast</name>
    <dbReference type="NCBI Taxonomy" id="13370"/>
    <lineage>
        <taxon>Eukaryota</taxon>
        <taxon>Fungi</taxon>
        <taxon>Dikarya</taxon>
        <taxon>Ascomycota</taxon>
        <taxon>Saccharomycotina</taxon>
        <taxon>Pichiomycetes</taxon>
        <taxon>Pichiales</taxon>
        <taxon>Pichiaceae</taxon>
        <taxon>Brettanomyces</taxon>
    </lineage>
</organism>
<feature type="compositionally biased region" description="Low complexity" evidence="4">
    <location>
        <begin position="60"/>
        <end position="73"/>
    </location>
</feature>
<feature type="region of interest" description="Disordered" evidence="4">
    <location>
        <begin position="156"/>
        <end position="187"/>
    </location>
</feature>
<gene>
    <name evidence="5" type="ORF">BRENAR_LOCUS4071</name>
</gene>
<name>A0A448YQX4_BRENA</name>
<dbReference type="EMBL" id="CAACVR010000045">
    <property type="protein sequence ID" value="VEU23340.1"/>
    <property type="molecule type" value="Genomic_DNA"/>
</dbReference>
<keyword evidence="2" id="KW-0539">Nucleus</keyword>
<feature type="region of interest" description="Disordered" evidence="4">
    <location>
        <begin position="824"/>
        <end position="919"/>
    </location>
</feature>
<feature type="region of interest" description="Disordered" evidence="4">
    <location>
        <begin position="953"/>
        <end position="992"/>
    </location>
</feature>
<dbReference type="OrthoDB" id="435881at2759"/>
<evidence type="ECO:0000256" key="1">
    <source>
        <dbReference type="ARBA" id="ARBA00004123"/>
    </source>
</evidence>
<feature type="compositionally biased region" description="Basic and acidic residues" evidence="4">
    <location>
        <begin position="1059"/>
        <end position="1070"/>
    </location>
</feature>
<dbReference type="InParanoid" id="A0A448YQX4"/>
<feature type="coiled-coil region" evidence="3">
    <location>
        <begin position="127"/>
        <end position="154"/>
    </location>
</feature>
<accession>A0A448YQX4</accession>
<feature type="compositionally biased region" description="Polar residues" evidence="4">
    <location>
        <begin position="891"/>
        <end position="916"/>
    </location>
</feature>
<feature type="compositionally biased region" description="Low complexity" evidence="4">
    <location>
        <begin position="545"/>
        <end position="570"/>
    </location>
</feature>
<dbReference type="InterPro" id="IPR050613">
    <property type="entry name" value="Sec_Metabolite_Reg"/>
</dbReference>
<evidence type="ECO:0000256" key="4">
    <source>
        <dbReference type="SAM" id="MobiDB-lite"/>
    </source>
</evidence>
<keyword evidence="3" id="KW-0175">Coiled coil</keyword>
<feature type="region of interest" description="Disordered" evidence="4">
    <location>
        <begin position="535"/>
        <end position="572"/>
    </location>
</feature>
<evidence type="ECO:0000256" key="2">
    <source>
        <dbReference type="ARBA" id="ARBA00023242"/>
    </source>
</evidence>
<dbReference type="AlphaFoldDB" id="A0A448YQX4"/>
<feature type="compositionally biased region" description="Low complexity" evidence="4">
    <location>
        <begin position="964"/>
        <end position="988"/>
    </location>
</feature>
<feature type="compositionally biased region" description="Polar residues" evidence="4">
    <location>
        <begin position="49"/>
        <end position="59"/>
    </location>
</feature>
<sequence length="1070" mass="120168">MVPCNQCTVKDRNCEYPPKFRSIKVEQLVVDGIPTGLPESKAILTPSVTTQSGLPTAPNSSSSSSSSGGSPHNTKAAVIEVVVPAPVNGQQAVAATANGIKRKRIEDLPSGVEALGQLTVENAMPMVVKLNKENEALKLKIRDLRLKNKRQRTKLKKVISGQVDGEEASNEEDDDEASGDVNKNGLERFENEVKPSSIYYGPNSTRYMITSSRTKDELSEFDDFVKVKRQIKQKRNLPTLVHPKANSAKAKLIAKKKNMEAIVGLLKKFFHMKVHYMNFLSPEPLLELFERYDTINEWDKSDDDKLLLSIMIIIVSMRSLPVDEPLLRKYNLSYHKNRDSLYKQYKNLKRGIQIETTTSLRAYVLECEDLFYNDQIEKSWSLLFQLVSSAYSLGLHVYDESIVKTLKAEQHEKSGDVIKKNPKTSLWLVINFISATLCSVLGRPNPVTFNFQPLLKNYEIRLNYKIALADLVKKSTNILIDSYKIPIDLDTVLDIDESFVNEVLIYEKILIDTRIMRNMKSRDITKPSFITLPVIDKSGDHPTRNGNNNSNNANGNSNSVSNGVNANGNGNTEGNEMIYATATVGVQHKWSGKRSKSLSQMNLSKLLSDCPLDIRFTILRPCPFQHEEEPWCLIIQDADTLCDLIMLYGNRAKFHQHFMSKYSKSLENCLDSILKVLEHTQDLVELMIKKFGEPSFQKVYPFFYVFLYQTFVVTYTLMHLGYAKLSAYYNEIGMIRQRLIKLFDTVGPQHWRPNVVRIIQYINDMCDNFFKTYLEKEQLIPKSTTLPPMPGGNKNMMVHPAAYQIQHERLQQEKERQLHRAIPSLADGDLTNGNSARSGTPISLNPMFQLNSSLNSPSAENGTETNGESLFPGLQVHNGPDEIRRKLSRSAAPNNSNTPAVQSAPMSNSNAPTGKTPTVVLPSLPAQSYLNANPTSLSQISLSNYNMEYYNPVQQFFPPPQSGVEPQQTSSQQSVQPQTQQSQQQESQAEGVQSTFTIDPLLGFDLNDPFFVQNPFNFNYAYSPSVQNGHSNAATANSDAADFIRNDSVTTMTTGSNEMMDRSSSDGSLK</sequence>
<evidence type="ECO:0000313" key="5">
    <source>
        <dbReference type="EMBL" id="VEU23340.1"/>
    </source>
</evidence>
<reference evidence="5 6" key="1">
    <citation type="submission" date="2018-12" db="EMBL/GenBank/DDBJ databases">
        <authorList>
            <person name="Tiukova I."/>
            <person name="Dainat J."/>
        </authorList>
    </citation>
    <scope>NUCLEOTIDE SEQUENCE [LARGE SCALE GENOMIC DNA]</scope>
</reference>
<dbReference type="PANTHER" id="PTHR31001:SF88">
    <property type="entry name" value="TRANSCRIPTION FACTOR PDR3"/>
    <property type="match status" value="1"/>
</dbReference>
<feature type="region of interest" description="Disordered" evidence="4">
    <location>
        <begin position="1051"/>
        <end position="1070"/>
    </location>
</feature>
<feature type="compositionally biased region" description="Polar residues" evidence="4">
    <location>
        <begin position="831"/>
        <end position="868"/>
    </location>
</feature>
<keyword evidence="6" id="KW-1185">Reference proteome</keyword>
<evidence type="ECO:0000313" key="6">
    <source>
        <dbReference type="Proteomes" id="UP000290900"/>
    </source>
</evidence>
<dbReference type="PANTHER" id="PTHR31001">
    <property type="entry name" value="UNCHARACTERIZED TRANSCRIPTIONAL REGULATORY PROTEIN"/>
    <property type="match status" value="1"/>
</dbReference>